<keyword evidence="8 15" id="KW-0479">Metal-binding</keyword>
<evidence type="ECO:0000259" key="18">
    <source>
        <dbReference type="Pfam" id="PF02896"/>
    </source>
</evidence>
<dbReference type="InterPro" id="IPR015813">
    <property type="entry name" value="Pyrv/PenolPyrv_kinase-like_dom"/>
</dbReference>
<dbReference type="GO" id="GO:0008986">
    <property type="term" value="F:pyruvate, water dikinase activity"/>
    <property type="evidence" value="ECO:0007669"/>
    <property type="project" value="UniProtKB-EC"/>
</dbReference>
<dbReference type="GO" id="GO:0046872">
    <property type="term" value="F:metal ion binding"/>
    <property type="evidence" value="ECO:0007669"/>
    <property type="project" value="UniProtKB-KW"/>
</dbReference>
<dbReference type="STRING" id="1797457.A2160_04955"/>
<feature type="domain" description="PEP-utilising enzyme C-terminal" evidence="18">
    <location>
        <begin position="474"/>
        <end position="769"/>
    </location>
</feature>
<dbReference type="InterPro" id="IPR036637">
    <property type="entry name" value="Phosphohistidine_dom_sf"/>
</dbReference>
<dbReference type="GO" id="GO:0006094">
    <property type="term" value="P:gluconeogenesis"/>
    <property type="evidence" value="ECO:0007669"/>
    <property type="project" value="UniProtKB-UniPathway"/>
</dbReference>
<name>A0A1F5E5F1_9BACT</name>
<evidence type="ECO:0000259" key="16">
    <source>
        <dbReference type="Pfam" id="PF00391"/>
    </source>
</evidence>
<dbReference type="InterPro" id="IPR008279">
    <property type="entry name" value="PEP-util_enz_mobile_dom"/>
</dbReference>
<feature type="domain" description="PEP-utilising enzyme mobile" evidence="16">
    <location>
        <begin position="371"/>
        <end position="441"/>
    </location>
</feature>
<keyword evidence="12 15" id="KW-0460">Magnesium</keyword>
<dbReference type="InterPro" id="IPR040442">
    <property type="entry name" value="Pyrv_kinase-like_dom_sf"/>
</dbReference>
<evidence type="ECO:0000256" key="13">
    <source>
        <dbReference type="ARBA" id="ARBA00033470"/>
    </source>
</evidence>
<evidence type="ECO:0000256" key="15">
    <source>
        <dbReference type="PIRNR" id="PIRNR000854"/>
    </source>
</evidence>
<evidence type="ECO:0000256" key="14">
    <source>
        <dbReference type="ARBA" id="ARBA00047700"/>
    </source>
</evidence>
<dbReference type="InterPro" id="IPR006319">
    <property type="entry name" value="PEP_synth"/>
</dbReference>
<comment type="function">
    <text evidence="2 15">Catalyzes the phosphorylation of pyruvate to phosphoenolpyruvate.</text>
</comment>
<evidence type="ECO:0000256" key="11">
    <source>
        <dbReference type="ARBA" id="ARBA00022840"/>
    </source>
</evidence>
<dbReference type="PIRSF" id="PIRSF000854">
    <property type="entry name" value="PEP_synthase"/>
    <property type="match status" value="1"/>
</dbReference>
<dbReference type="PANTHER" id="PTHR43030">
    <property type="entry name" value="PHOSPHOENOLPYRUVATE SYNTHASE"/>
    <property type="match status" value="1"/>
</dbReference>
<dbReference type="InterPro" id="IPR018274">
    <property type="entry name" value="PEP_util_AS"/>
</dbReference>
<keyword evidence="9 15" id="KW-0547">Nucleotide-binding</keyword>
<dbReference type="EC" id="2.7.9.2" evidence="5 15"/>
<comment type="similarity">
    <text evidence="4 15">Belongs to the PEP-utilizing enzyme family.</text>
</comment>
<dbReference type="AlphaFoldDB" id="A0A1F5E5F1"/>
<comment type="catalytic activity">
    <reaction evidence="14 15">
        <text>pyruvate + ATP + H2O = phosphoenolpyruvate + AMP + phosphate + 2 H(+)</text>
        <dbReference type="Rhea" id="RHEA:11364"/>
        <dbReference type="ChEBI" id="CHEBI:15361"/>
        <dbReference type="ChEBI" id="CHEBI:15377"/>
        <dbReference type="ChEBI" id="CHEBI:15378"/>
        <dbReference type="ChEBI" id="CHEBI:30616"/>
        <dbReference type="ChEBI" id="CHEBI:43474"/>
        <dbReference type="ChEBI" id="CHEBI:58702"/>
        <dbReference type="ChEBI" id="CHEBI:456215"/>
        <dbReference type="EC" id="2.7.9.2"/>
    </reaction>
</comment>
<evidence type="ECO:0000256" key="9">
    <source>
        <dbReference type="ARBA" id="ARBA00022741"/>
    </source>
</evidence>
<protein>
    <recommendedName>
        <fullName evidence="6 15">Phosphoenolpyruvate synthase</fullName>
        <shortName evidence="15">PEP synthase</shortName>
        <ecNumber evidence="5 15">2.7.9.2</ecNumber>
    </recommendedName>
    <alternativeName>
        <fullName evidence="13 15">Pyruvate, water dikinase</fullName>
    </alternativeName>
</protein>
<evidence type="ECO:0000256" key="7">
    <source>
        <dbReference type="ARBA" id="ARBA00022679"/>
    </source>
</evidence>
<comment type="caution">
    <text evidence="19">The sequence shown here is derived from an EMBL/GenBank/DDBJ whole genome shotgun (WGS) entry which is preliminary data.</text>
</comment>
<dbReference type="PANTHER" id="PTHR43030:SF1">
    <property type="entry name" value="PHOSPHOENOLPYRUVATE SYNTHASE"/>
    <property type="match status" value="1"/>
</dbReference>
<keyword evidence="7 15" id="KW-0808">Transferase</keyword>
<dbReference type="InterPro" id="IPR000121">
    <property type="entry name" value="PEP_util_C"/>
</dbReference>
<dbReference type="Pfam" id="PF02896">
    <property type="entry name" value="PEP-utilizers_C"/>
    <property type="match status" value="1"/>
</dbReference>
<dbReference type="Gene3D" id="3.30.470.20">
    <property type="entry name" value="ATP-grasp fold, B domain"/>
    <property type="match status" value="1"/>
</dbReference>
<dbReference type="UniPathway" id="UPA00138"/>
<evidence type="ECO:0000256" key="8">
    <source>
        <dbReference type="ARBA" id="ARBA00022723"/>
    </source>
</evidence>
<dbReference type="InterPro" id="IPR013815">
    <property type="entry name" value="ATP_grasp_subdomain_1"/>
</dbReference>
<dbReference type="SUPFAM" id="SSF51621">
    <property type="entry name" value="Phosphoenolpyruvate/pyruvate domain"/>
    <property type="match status" value="1"/>
</dbReference>
<dbReference type="Pfam" id="PF00391">
    <property type="entry name" value="PEP-utilizers"/>
    <property type="match status" value="1"/>
</dbReference>
<evidence type="ECO:0000256" key="10">
    <source>
        <dbReference type="ARBA" id="ARBA00022777"/>
    </source>
</evidence>
<dbReference type="PROSITE" id="PS00370">
    <property type="entry name" value="PEP_ENZYMES_PHOS_SITE"/>
    <property type="match status" value="1"/>
</dbReference>
<evidence type="ECO:0000256" key="2">
    <source>
        <dbReference type="ARBA" id="ARBA00002988"/>
    </source>
</evidence>
<dbReference type="FunFam" id="3.30.1490.20:FF:000010">
    <property type="entry name" value="Phosphoenolpyruvate synthase"/>
    <property type="match status" value="1"/>
</dbReference>
<dbReference type="NCBIfam" id="TIGR01418">
    <property type="entry name" value="PEP_synth"/>
    <property type="match status" value="1"/>
</dbReference>
<comment type="cofactor">
    <cofactor evidence="1 15">
        <name>Mg(2+)</name>
        <dbReference type="ChEBI" id="CHEBI:18420"/>
    </cofactor>
</comment>
<accession>A0A1F5E5F1</accession>
<dbReference type="Gene3D" id="3.50.30.10">
    <property type="entry name" value="Phosphohistidine domain"/>
    <property type="match status" value="1"/>
</dbReference>
<evidence type="ECO:0000256" key="5">
    <source>
        <dbReference type="ARBA" id="ARBA00011996"/>
    </source>
</evidence>
<dbReference type="InterPro" id="IPR002192">
    <property type="entry name" value="PPDK_AMP/ATP-bd"/>
</dbReference>
<dbReference type="EMBL" id="MEZK01000019">
    <property type="protein sequence ID" value="OGD62632.1"/>
    <property type="molecule type" value="Genomic_DNA"/>
</dbReference>
<organism evidence="19 20">
    <name type="scientific">Candidatus Beckwithbacteria bacterium RBG_13_42_9</name>
    <dbReference type="NCBI Taxonomy" id="1797457"/>
    <lineage>
        <taxon>Bacteria</taxon>
        <taxon>Candidatus Beckwithiibacteriota</taxon>
    </lineage>
</organism>
<dbReference type="Pfam" id="PF01326">
    <property type="entry name" value="PPDK_N"/>
    <property type="match status" value="1"/>
</dbReference>
<evidence type="ECO:0000256" key="12">
    <source>
        <dbReference type="ARBA" id="ARBA00022842"/>
    </source>
</evidence>
<evidence type="ECO:0000256" key="6">
    <source>
        <dbReference type="ARBA" id="ARBA00021623"/>
    </source>
</evidence>
<gene>
    <name evidence="19" type="ORF">A2160_04955</name>
</gene>
<dbReference type="Gene3D" id="3.20.20.60">
    <property type="entry name" value="Phosphoenolpyruvate-binding domains"/>
    <property type="match status" value="1"/>
</dbReference>
<proteinExistence type="inferred from homology"/>
<dbReference type="SUPFAM" id="SSF52009">
    <property type="entry name" value="Phosphohistidine domain"/>
    <property type="match status" value="1"/>
</dbReference>
<evidence type="ECO:0000256" key="1">
    <source>
        <dbReference type="ARBA" id="ARBA00001946"/>
    </source>
</evidence>
<evidence type="ECO:0000256" key="4">
    <source>
        <dbReference type="ARBA" id="ARBA00007837"/>
    </source>
</evidence>
<sequence>MVTAPNKFVLQFSQINKDDIPLVGGKGANLGEMVKAGFPVPPGFVVTAQAYYYFLEKNHLKDLITKELYLLDTQDPENLQRITTRIRQIIISAPVPKDLAKGVFKAYELLDGKLKNALVAVRSSATAEDLPGASFAGQQETYLNIKGEASVVEHIRLAWASLFTPRATFYRAEKGFDHFKVGIAVPVQKMIQSEASGVMFTLDPVKNDKTKIIIEAIFGLGEFIVQGAVTPDHYEVSKDTLKITEKQINSQLVKLAKEGLNTKQIKIAEPKQKSQKLQDNYIVELAEIGKKIHQHYFFPQDIEWALEKGKLYILQTRPVTTLSQKSKVKSQKEEEGLVRLPQLVTGKGASPGLVSGKARIIFSAQEISQIEAGEILVTKMTTPDFVPAMRKVVAIVTNEGGLTSHAAIVSRELGVTCVVGTQEATSKIKNGQMITVDGARGIIYDGQMELNSKFLGINSRSLPKAETSQILGPKQKLKKIKTATKVYVNLAEPDLAKKVAQKDVDGVGLLRAEFMIAQIGIHPKRLIAEGKREVFINKLAKGLETFAKAFSPRPVIYRATDFKTNEYQHLVGGKDYEPDESNPMLGFRGAWRYLIQPEVFELELEAIKLVRNKLGFRNLQLMIPFVRTVKELIEVKKIIAVNGLMRLPSFKLFMMVEIPSNVILLPQFIEAGIDGISIGSNDLTMLTLGLDRDNEEVASLFDEQNEAVLWLLRRAIRIANKYKISSSICGQAPSEYPTLTESLVKWGITSVSVSPDALEQTRAIVHEAERKLVLGR</sequence>
<evidence type="ECO:0000313" key="20">
    <source>
        <dbReference type="Proteomes" id="UP000177006"/>
    </source>
</evidence>
<comment type="pathway">
    <text evidence="3 15">Carbohydrate biosynthesis; gluconeogenesis.</text>
</comment>
<evidence type="ECO:0000259" key="17">
    <source>
        <dbReference type="Pfam" id="PF01326"/>
    </source>
</evidence>
<keyword evidence="19" id="KW-0670">Pyruvate</keyword>
<dbReference type="Proteomes" id="UP000177006">
    <property type="component" value="Unassembled WGS sequence"/>
</dbReference>
<dbReference type="SUPFAM" id="SSF56059">
    <property type="entry name" value="Glutathione synthetase ATP-binding domain-like"/>
    <property type="match status" value="1"/>
</dbReference>
<dbReference type="GO" id="GO:0005524">
    <property type="term" value="F:ATP binding"/>
    <property type="evidence" value="ECO:0007669"/>
    <property type="project" value="UniProtKB-KW"/>
</dbReference>
<feature type="domain" description="Pyruvate phosphate dikinase AMP/ATP-binding" evidence="17">
    <location>
        <begin position="21"/>
        <end position="334"/>
    </location>
</feature>
<evidence type="ECO:0000256" key="3">
    <source>
        <dbReference type="ARBA" id="ARBA00004742"/>
    </source>
</evidence>
<dbReference type="Gene3D" id="3.30.1490.20">
    <property type="entry name" value="ATP-grasp fold, A domain"/>
    <property type="match status" value="1"/>
</dbReference>
<keyword evidence="11 15" id="KW-0067">ATP-binding</keyword>
<dbReference type="NCBIfam" id="NF005057">
    <property type="entry name" value="PRK06464.1"/>
    <property type="match status" value="1"/>
</dbReference>
<keyword evidence="10 15" id="KW-0418">Kinase</keyword>
<evidence type="ECO:0000313" key="19">
    <source>
        <dbReference type="EMBL" id="OGD62632.1"/>
    </source>
</evidence>
<reference evidence="19 20" key="1">
    <citation type="journal article" date="2016" name="Nat. Commun.">
        <title>Thousands of microbial genomes shed light on interconnected biogeochemical processes in an aquifer system.</title>
        <authorList>
            <person name="Anantharaman K."/>
            <person name="Brown C.T."/>
            <person name="Hug L.A."/>
            <person name="Sharon I."/>
            <person name="Castelle C.J."/>
            <person name="Probst A.J."/>
            <person name="Thomas B.C."/>
            <person name="Singh A."/>
            <person name="Wilkins M.J."/>
            <person name="Karaoz U."/>
            <person name="Brodie E.L."/>
            <person name="Williams K.H."/>
            <person name="Hubbard S.S."/>
            <person name="Banfield J.F."/>
        </authorList>
    </citation>
    <scope>NUCLEOTIDE SEQUENCE [LARGE SCALE GENOMIC DNA]</scope>
</reference>